<dbReference type="GeneID" id="108609125"/>
<reference evidence="3" key="3">
    <citation type="submission" date="2025-08" db="UniProtKB">
        <authorList>
            <consortium name="RefSeq"/>
        </authorList>
    </citation>
    <scope>IDENTIFICATION</scope>
    <source>
        <tissue evidence="3">Whole organism</tissue>
    </source>
</reference>
<feature type="compositionally biased region" description="Low complexity" evidence="1">
    <location>
        <begin position="16"/>
        <end position="34"/>
    </location>
</feature>
<feature type="region of interest" description="Disordered" evidence="1">
    <location>
        <begin position="16"/>
        <end position="38"/>
    </location>
</feature>
<dbReference type="RefSeq" id="XP_017856313.1">
    <property type="nucleotide sequence ID" value="XM_018000824.1"/>
</dbReference>
<reference evidence="2" key="1">
    <citation type="journal article" date="1997" name="Nucleic Acids Res.">
        <title>tRNAscan-SE: a program for improved detection of transfer RNA genes in genomic sequence.</title>
        <authorList>
            <person name="Lowe T.M."/>
            <person name="Eddy S.R."/>
        </authorList>
    </citation>
    <scope>NUCLEOTIDE SEQUENCE [LARGE SCALE GENOMIC DNA]</scope>
</reference>
<protein>
    <submittedName>
        <fullName evidence="3">Uncharacterized protein</fullName>
    </submittedName>
</protein>
<organism evidence="2 3">
    <name type="scientific">Drosophila arizonae</name>
    <name type="common">Fruit fly</name>
    <dbReference type="NCBI Taxonomy" id="7263"/>
    <lineage>
        <taxon>Eukaryota</taxon>
        <taxon>Metazoa</taxon>
        <taxon>Ecdysozoa</taxon>
        <taxon>Arthropoda</taxon>
        <taxon>Hexapoda</taxon>
        <taxon>Insecta</taxon>
        <taxon>Pterygota</taxon>
        <taxon>Neoptera</taxon>
        <taxon>Endopterygota</taxon>
        <taxon>Diptera</taxon>
        <taxon>Brachycera</taxon>
        <taxon>Muscomorpha</taxon>
        <taxon>Ephydroidea</taxon>
        <taxon>Drosophilidae</taxon>
        <taxon>Drosophila</taxon>
    </lineage>
</organism>
<evidence type="ECO:0000313" key="3">
    <source>
        <dbReference type="RefSeq" id="XP_017856313.1"/>
    </source>
</evidence>
<proteinExistence type="predicted"/>
<evidence type="ECO:0000313" key="2">
    <source>
        <dbReference type="Proteomes" id="UP000694904"/>
    </source>
</evidence>
<accession>A0ABM1NMX7</accession>
<gene>
    <name evidence="3" type="primary">LOC108609125</name>
</gene>
<sequence length="61" mass="6539">MCKIYSNNNYSKNNCNNVASSNGNSSNSNSNNNQHNDRLARAGSQVAICGFARQTDIISVG</sequence>
<name>A0ABM1NMX7_DROAR</name>
<keyword evidence="2" id="KW-1185">Reference proteome</keyword>
<dbReference type="Proteomes" id="UP000694904">
    <property type="component" value="Chromosome 2"/>
</dbReference>
<reference evidence="2" key="2">
    <citation type="journal article" date="2016" name="G3 (Bethesda)">
        <title>Genome Evolution in Three Species of Cactophilic Drosophila.</title>
        <authorList>
            <person name="Sanchez-Flores A."/>
            <person name="Penazola F."/>
            <person name="Carpinteyro-Ponce J."/>
            <person name="Nazario-Yepiz N."/>
            <person name="Abreu-Goodger C."/>
            <person name="Machado C.A."/>
            <person name="Markow T.A."/>
        </authorList>
    </citation>
    <scope>NUCLEOTIDE SEQUENCE [LARGE SCALE GENOMIC DNA]</scope>
</reference>
<evidence type="ECO:0000256" key="1">
    <source>
        <dbReference type="SAM" id="MobiDB-lite"/>
    </source>
</evidence>